<evidence type="ECO:0000256" key="1">
    <source>
        <dbReference type="ARBA" id="ARBA00004123"/>
    </source>
</evidence>
<evidence type="ECO:0000313" key="11">
    <source>
        <dbReference type="EMBL" id="SAP35454.1"/>
    </source>
</evidence>
<sequence>LDTEDMDDRPNTTPSPQPKFRPKVHTIEDILGFGARKPLSPCLPDRQGAISPHISNGSEDGQLLSPEQTGSGSYSRACSEEEESSGRPRKIRRSRTTFTTFQLHQLERAFEKTQYPDVFTREELALRLDLSEARVQVWFQNRRAKWRKREKAMGRESPTFLIHGEHLSASLPLVGGQYSTLGPPPPLQMQHQHPCVNTRNGPTDAILWPPGLPPALGPFALNHVLALQSSLHMPPGLPSWMKAPTANGPAASTLHTLLSGYILGSGCGFSGMHAGQNGIGSVNVPTMPLSPTQTQVARDPIGTKTSDVRRSSIDALRRKAHEHSATLEQRLMAITSLN</sequence>
<feature type="non-terminal residue" evidence="11">
    <location>
        <position position="1"/>
    </location>
</feature>
<dbReference type="InterPro" id="IPR001356">
    <property type="entry name" value="HD"/>
</dbReference>
<feature type="region of interest" description="Disordered" evidence="8">
    <location>
        <begin position="35"/>
        <end position="93"/>
    </location>
</feature>
<evidence type="ECO:0000259" key="9">
    <source>
        <dbReference type="PROSITE" id="PS50071"/>
    </source>
</evidence>
<dbReference type="InterPro" id="IPR009057">
    <property type="entry name" value="Homeodomain-like_sf"/>
</dbReference>
<feature type="domain" description="OAR" evidence="10">
    <location>
        <begin position="311"/>
        <end position="324"/>
    </location>
</feature>
<dbReference type="EMBL" id="LT560255">
    <property type="protein sequence ID" value="SAP35454.1"/>
    <property type="molecule type" value="mRNA"/>
</dbReference>
<protein>
    <submittedName>
        <fullName evidence="11">Hbn</fullName>
    </submittedName>
</protein>
<dbReference type="PROSITE" id="PS50803">
    <property type="entry name" value="OAR"/>
    <property type="match status" value="1"/>
</dbReference>
<dbReference type="GO" id="GO:0000981">
    <property type="term" value="F:DNA-binding transcription factor activity, RNA polymerase II-specific"/>
    <property type="evidence" value="ECO:0007669"/>
    <property type="project" value="InterPro"/>
</dbReference>
<dbReference type="Gene3D" id="1.10.10.60">
    <property type="entry name" value="Homeodomain-like"/>
    <property type="match status" value="1"/>
</dbReference>
<dbReference type="PROSITE" id="PS00027">
    <property type="entry name" value="HOMEOBOX_1"/>
    <property type="match status" value="1"/>
</dbReference>
<organism evidence="11">
    <name type="scientific">Narceus annularis</name>
    <name type="common">Millipede</name>
    <dbReference type="NCBI Taxonomy" id="174156"/>
    <lineage>
        <taxon>Eukaryota</taxon>
        <taxon>Metazoa</taxon>
        <taxon>Ecdysozoa</taxon>
        <taxon>Arthropoda</taxon>
        <taxon>Myriapoda</taxon>
        <taxon>Diplopoda</taxon>
        <taxon>Helminthomorpha</taxon>
        <taxon>Spirobolidae</taxon>
        <taxon>Narceus</taxon>
    </lineage>
</organism>
<evidence type="ECO:0000256" key="5">
    <source>
        <dbReference type="ARBA" id="ARBA00023242"/>
    </source>
</evidence>
<dbReference type="SMART" id="SM00389">
    <property type="entry name" value="HOX"/>
    <property type="match status" value="1"/>
</dbReference>
<feature type="region of interest" description="Disordered" evidence="8">
    <location>
        <begin position="1"/>
        <end position="23"/>
    </location>
</feature>
<keyword evidence="3 6" id="KW-0238">DNA-binding</keyword>
<feature type="DNA-binding region" description="Homeobox" evidence="6">
    <location>
        <begin position="91"/>
        <end position="150"/>
    </location>
</feature>
<dbReference type="SUPFAM" id="SSF46689">
    <property type="entry name" value="Homeodomain-like"/>
    <property type="match status" value="1"/>
</dbReference>
<dbReference type="GO" id="GO:0000977">
    <property type="term" value="F:RNA polymerase II transcription regulatory region sequence-specific DNA binding"/>
    <property type="evidence" value="ECO:0007669"/>
    <property type="project" value="TreeGrafter"/>
</dbReference>
<evidence type="ECO:0000256" key="6">
    <source>
        <dbReference type="PROSITE-ProRule" id="PRU00108"/>
    </source>
</evidence>
<evidence type="ECO:0000256" key="4">
    <source>
        <dbReference type="ARBA" id="ARBA00023155"/>
    </source>
</evidence>
<dbReference type="InterPro" id="IPR017970">
    <property type="entry name" value="Homeobox_CS"/>
</dbReference>
<dbReference type="Pfam" id="PF03826">
    <property type="entry name" value="OAR"/>
    <property type="match status" value="1"/>
</dbReference>
<dbReference type="AlphaFoldDB" id="A0A1C3H858"/>
<accession>A0A1C3H858</accession>
<keyword evidence="2" id="KW-0217">Developmental protein</keyword>
<feature type="non-terminal residue" evidence="11">
    <location>
        <position position="338"/>
    </location>
</feature>
<name>A0A1C3H858_NARAN</name>
<feature type="compositionally biased region" description="Polar residues" evidence="8">
    <location>
        <begin position="53"/>
        <end position="76"/>
    </location>
</feature>
<evidence type="ECO:0000256" key="3">
    <source>
        <dbReference type="ARBA" id="ARBA00023125"/>
    </source>
</evidence>
<dbReference type="PANTHER" id="PTHR24329:SF543">
    <property type="entry name" value="FI01017P-RELATED"/>
    <property type="match status" value="1"/>
</dbReference>
<dbReference type="CDD" id="cd00086">
    <property type="entry name" value="homeodomain"/>
    <property type="match status" value="1"/>
</dbReference>
<dbReference type="InterPro" id="IPR050649">
    <property type="entry name" value="Paired_Homeobox_TFs"/>
</dbReference>
<evidence type="ECO:0000256" key="7">
    <source>
        <dbReference type="RuleBase" id="RU000682"/>
    </source>
</evidence>
<reference evidence="11" key="1">
    <citation type="submission" date="2016-03" db="EMBL/GenBank/DDBJ databases">
        <title>Onychophoran head development.</title>
        <authorList>
            <person name="Janssen R."/>
        </authorList>
    </citation>
    <scope>NUCLEOTIDE SEQUENCE</scope>
    <source>
        <tissue evidence="11">Embryonic</tissue>
    </source>
</reference>
<evidence type="ECO:0000256" key="2">
    <source>
        <dbReference type="ARBA" id="ARBA00022473"/>
    </source>
</evidence>
<dbReference type="FunFam" id="1.10.10.60:FF:000102">
    <property type="entry name" value="Aristaless related homeobox"/>
    <property type="match status" value="1"/>
</dbReference>
<dbReference type="PROSITE" id="PS50071">
    <property type="entry name" value="HOMEOBOX_2"/>
    <property type="match status" value="1"/>
</dbReference>
<dbReference type="GO" id="GO:0005634">
    <property type="term" value="C:nucleus"/>
    <property type="evidence" value="ECO:0007669"/>
    <property type="project" value="UniProtKB-SubCell"/>
</dbReference>
<keyword evidence="5 6" id="KW-0539">Nucleus</keyword>
<proteinExistence type="evidence at transcript level"/>
<evidence type="ECO:0000259" key="10">
    <source>
        <dbReference type="PROSITE" id="PS50803"/>
    </source>
</evidence>
<dbReference type="InterPro" id="IPR003654">
    <property type="entry name" value="OAR_dom"/>
</dbReference>
<dbReference type="PANTHER" id="PTHR24329">
    <property type="entry name" value="HOMEOBOX PROTEIN ARISTALESS"/>
    <property type="match status" value="1"/>
</dbReference>
<dbReference type="Pfam" id="PF00046">
    <property type="entry name" value="Homeodomain"/>
    <property type="match status" value="1"/>
</dbReference>
<gene>
    <name evidence="11" type="primary">homeobrain</name>
</gene>
<keyword evidence="4 6" id="KW-0371">Homeobox</keyword>
<comment type="subcellular location">
    <subcellularLocation>
        <location evidence="1 6 7">Nucleus</location>
    </subcellularLocation>
</comment>
<feature type="domain" description="Homeobox" evidence="9">
    <location>
        <begin position="89"/>
        <end position="149"/>
    </location>
</feature>
<evidence type="ECO:0000256" key="8">
    <source>
        <dbReference type="SAM" id="MobiDB-lite"/>
    </source>
</evidence>